<evidence type="ECO:0000259" key="10">
    <source>
        <dbReference type="Pfam" id="PF26138"/>
    </source>
</evidence>
<keyword evidence="8" id="KW-0472">Membrane</keyword>
<evidence type="ECO:0000259" key="9">
    <source>
        <dbReference type="Pfam" id="PF13359"/>
    </source>
</evidence>
<dbReference type="PANTHER" id="PTHR22930">
    <property type="match status" value="1"/>
</dbReference>
<organism evidence="11 12">
    <name type="scientific">Dioscorea cayennensis subsp. rotundata</name>
    <name type="common">White Guinea yam</name>
    <name type="synonym">Dioscorea rotundata</name>
    <dbReference type="NCBI Taxonomy" id="55577"/>
    <lineage>
        <taxon>Eukaryota</taxon>
        <taxon>Viridiplantae</taxon>
        <taxon>Streptophyta</taxon>
        <taxon>Embryophyta</taxon>
        <taxon>Tracheophyta</taxon>
        <taxon>Spermatophyta</taxon>
        <taxon>Magnoliopsida</taxon>
        <taxon>Liliopsida</taxon>
        <taxon>Dioscoreales</taxon>
        <taxon>Dioscoreaceae</taxon>
        <taxon>Dioscorea</taxon>
    </lineage>
</organism>
<comment type="subcellular location">
    <subcellularLocation>
        <location evidence="2">Nucleus</location>
    </subcellularLocation>
</comment>
<keyword evidence="7" id="KW-0539">Nucleus</keyword>
<evidence type="ECO:0000256" key="3">
    <source>
        <dbReference type="ARBA" id="ARBA00006958"/>
    </source>
</evidence>
<dbReference type="GO" id="GO:0005634">
    <property type="term" value="C:nucleus"/>
    <property type="evidence" value="ECO:0007669"/>
    <property type="project" value="UniProtKB-SubCell"/>
</dbReference>
<dbReference type="GO" id="GO:0046872">
    <property type="term" value="F:metal ion binding"/>
    <property type="evidence" value="ECO:0007669"/>
    <property type="project" value="UniProtKB-KW"/>
</dbReference>
<dbReference type="Pfam" id="PF26138">
    <property type="entry name" value="DUF8040"/>
    <property type="match status" value="1"/>
</dbReference>
<keyword evidence="4" id="KW-0540">Nuclease</keyword>
<protein>
    <submittedName>
        <fullName evidence="12">Uncharacterized protein LOC120255953</fullName>
    </submittedName>
</protein>
<keyword evidence="6" id="KW-0378">Hydrolase</keyword>
<comment type="similarity">
    <text evidence="3">Belongs to the HARBI1 family.</text>
</comment>
<evidence type="ECO:0000256" key="8">
    <source>
        <dbReference type="SAM" id="Phobius"/>
    </source>
</evidence>
<dbReference type="GO" id="GO:0004518">
    <property type="term" value="F:nuclease activity"/>
    <property type="evidence" value="ECO:0007669"/>
    <property type="project" value="UniProtKB-KW"/>
</dbReference>
<feature type="transmembrane region" description="Helical" evidence="8">
    <location>
        <begin position="12"/>
        <end position="31"/>
    </location>
</feature>
<evidence type="ECO:0000313" key="11">
    <source>
        <dbReference type="Proteomes" id="UP001515500"/>
    </source>
</evidence>
<dbReference type="RefSeq" id="XP_039119655.1">
    <property type="nucleotide sequence ID" value="XM_039263721.1"/>
</dbReference>
<evidence type="ECO:0000256" key="6">
    <source>
        <dbReference type="ARBA" id="ARBA00022801"/>
    </source>
</evidence>
<dbReference type="InterPro" id="IPR027806">
    <property type="entry name" value="HARBI1_dom"/>
</dbReference>
<sequence>MERNKRKTTRKLREVAAIAATIMGIIVTHITKRRLCRAPNSRRGLDRENYLDRLLNGDDTTCINMVRMNKFTFFSLCSLLRSRGLLKDSINVNVEEQLLMFLHTVGHNQRNRVIGHNFLRSGKTVSRYFNLVLHAIGQLQKEFIGPPSSTLSTYIAQRSRFFPYFKDCIGALDGTRIHASVPVDMVASFRSKKGFPTQNVLTAVDFDLNFTYVLAGWEGSAHDSMVLRDALERPNGLKVPQGKNGSW</sequence>
<dbReference type="GO" id="GO:0016787">
    <property type="term" value="F:hydrolase activity"/>
    <property type="evidence" value="ECO:0007669"/>
    <property type="project" value="UniProtKB-KW"/>
</dbReference>
<gene>
    <name evidence="12" type="primary">LOC120255953</name>
</gene>
<keyword evidence="8" id="KW-1133">Transmembrane helix</keyword>
<evidence type="ECO:0000313" key="12">
    <source>
        <dbReference type="RefSeq" id="XP_039119655.1"/>
    </source>
</evidence>
<dbReference type="InterPro" id="IPR058353">
    <property type="entry name" value="DUF8040"/>
</dbReference>
<keyword evidence="11" id="KW-1185">Reference proteome</keyword>
<dbReference type="InterPro" id="IPR045249">
    <property type="entry name" value="HARBI1-like"/>
</dbReference>
<evidence type="ECO:0000256" key="1">
    <source>
        <dbReference type="ARBA" id="ARBA00001968"/>
    </source>
</evidence>
<evidence type="ECO:0000256" key="2">
    <source>
        <dbReference type="ARBA" id="ARBA00004123"/>
    </source>
</evidence>
<accession>A0AB40AWZ4</accession>
<dbReference type="GeneID" id="120255953"/>
<proteinExistence type="inferred from homology"/>
<evidence type="ECO:0000256" key="4">
    <source>
        <dbReference type="ARBA" id="ARBA00022722"/>
    </source>
</evidence>
<keyword evidence="8" id="KW-0812">Transmembrane</keyword>
<feature type="domain" description="DUF8040" evidence="10">
    <location>
        <begin position="46"/>
        <end position="136"/>
    </location>
</feature>
<evidence type="ECO:0000256" key="7">
    <source>
        <dbReference type="ARBA" id="ARBA00023242"/>
    </source>
</evidence>
<comment type="cofactor">
    <cofactor evidence="1">
        <name>a divalent metal cation</name>
        <dbReference type="ChEBI" id="CHEBI:60240"/>
    </cofactor>
</comment>
<evidence type="ECO:0000256" key="5">
    <source>
        <dbReference type="ARBA" id="ARBA00022723"/>
    </source>
</evidence>
<dbReference type="Proteomes" id="UP001515500">
    <property type="component" value="Chromosome 3"/>
</dbReference>
<feature type="domain" description="DDE Tnp4" evidence="9">
    <location>
        <begin position="172"/>
        <end position="229"/>
    </location>
</feature>
<dbReference type="AlphaFoldDB" id="A0AB40AWZ4"/>
<keyword evidence="5" id="KW-0479">Metal-binding</keyword>
<name>A0AB40AWZ4_DIOCR</name>
<reference evidence="12" key="1">
    <citation type="submission" date="2025-08" db="UniProtKB">
        <authorList>
            <consortium name="RefSeq"/>
        </authorList>
    </citation>
    <scope>IDENTIFICATION</scope>
</reference>
<dbReference type="PANTHER" id="PTHR22930:SF259">
    <property type="entry name" value="OS08G0106900 PROTEIN"/>
    <property type="match status" value="1"/>
</dbReference>
<dbReference type="Pfam" id="PF13359">
    <property type="entry name" value="DDE_Tnp_4"/>
    <property type="match status" value="1"/>
</dbReference>